<evidence type="ECO:0000256" key="2">
    <source>
        <dbReference type="ARBA" id="ARBA00010617"/>
    </source>
</evidence>
<protein>
    <submittedName>
        <fullName evidence="9">Cytochrome P450</fullName>
    </submittedName>
</protein>
<keyword evidence="4 7" id="KW-0479">Metal-binding</keyword>
<dbReference type="SUPFAM" id="SSF48264">
    <property type="entry name" value="Cytochrome P450"/>
    <property type="match status" value="1"/>
</dbReference>
<organism evidence="9 10">
    <name type="scientific">Cynara cardunculus var. scolymus</name>
    <name type="common">Globe artichoke</name>
    <name type="synonym">Cynara scolymus</name>
    <dbReference type="NCBI Taxonomy" id="59895"/>
    <lineage>
        <taxon>Eukaryota</taxon>
        <taxon>Viridiplantae</taxon>
        <taxon>Streptophyta</taxon>
        <taxon>Embryophyta</taxon>
        <taxon>Tracheophyta</taxon>
        <taxon>Spermatophyta</taxon>
        <taxon>Magnoliopsida</taxon>
        <taxon>eudicotyledons</taxon>
        <taxon>Gunneridae</taxon>
        <taxon>Pentapetalae</taxon>
        <taxon>asterids</taxon>
        <taxon>campanulids</taxon>
        <taxon>Asterales</taxon>
        <taxon>Asteraceae</taxon>
        <taxon>Carduoideae</taxon>
        <taxon>Cardueae</taxon>
        <taxon>Carduinae</taxon>
        <taxon>Cynara</taxon>
    </lineage>
</organism>
<keyword evidence="3 7" id="KW-0349">Heme</keyword>
<evidence type="ECO:0000256" key="7">
    <source>
        <dbReference type="PIRSR" id="PIRSR602401-1"/>
    </source>
</evidence>
<dbReference type="PANTHER" id="PTHR47950:SF49">
    <property type="entry name" value="CYTOCHROME P450"/>
    <property type="match status" value="1"/>
</dbReference>
<dbReference type="Gene3D" id="1.10.630.10">
    <property type="entry name" value="Cytochrome P450"/>
    <property type="match status" value="1"/>
</dbReference>
<gene>
    <name evidence="9" type="ORF">Ccrd_016935</name>
</gene>
<keyword evidence="6 7" id="KW-0408">Iron</keyword>
<dbReference type="Pfam" id="PF00067">
    <property type="entry name" value="p450"/>
    <property type="match status" value="1"/>
</dbReference>
<dbReference type="Gramene" id="KVI04744">
    <property type="protein sequence ID" value="KVI04744"/>
    <property type="gene ID" value="Ccrd_016935"/>
</dbReference>
<name>A0A103Y912_CYNCS</name>
<dbReference type="InterPro" id="IPR001128">
    <property type="entry name" value="Cyt_P450"/>
</dbReference>
<evidence type="ECO:0000256" key="4">
    <source>
        <dbReference type="ARBA" id="ARBA00022723"/>
    </source>
</evidence>
<evidence type="ECO:0000256" key="5">
    <source>
        <dbReference type="ARBA" id="ARBA00023002"/>
    </source>
</evidence>
<dbReference type="PANTHER" id="PTHR47950">
    <property type="entry name" value="CYTOCHROME P450, FAMILY 76, SUBFAMILY C, POLYPEPTIDE 5-RELATED"/>
    <property type="match status" value="1"/>
</dbReference>
<dbReference type="AlphaFoldDB" id="A0A103Y912"/>
<keyword evidence="5 8" id="KW-0560">Oxidoreductase</keyword>
<evidence type="ECO:0000313" key="10">
    <source>
        <dbReference type="Proteomes" id="UP000243975"/>
    </source>
</evidence>
<evidence type="ECO:0000256" key="1">
    <source>
        <dbReference type="ARBA" id="ARBA00001971"/>
    </source>
</evidence>
<dbReference type="PROSITE" id="PS00086">
    <property type="entry name" value="CYTOCHROME_P450"/>
    <property type="match status" value="1"/>
</dbReference>
<evidence type="ECO:0000313" key="9">
    <source>
        <dbReference type="EMBL" id="KVI04744.1"/>
    </source>
</evidence>
<comment type="cofactor">
    <cofactor evidence="1 7">
        <name>heme</name>
        <dbReference type="ChEBI" id="CHEBI:30413"/>
    </cofactor>
</comment>
<dbReference type="InterPro" id="IPR036396">
    <property type="entry name" value="Cyt_P450_sf"/>
</dbReference>
<dbReference type="STRING" id="59895.A0A103Y912"/>
<dbReference type="InterPro" id="IPR002401">
    <property type="entry name" value="Cyt_P450_E_grp-I"/>
</dbReference>
<accession>A0A103Y912</accession>
<dbReference type="GO" id="GO:0004497">
    <property type="term" value="F:monooxygenase activity"/>
    <property type="evidence" value="ECO:0007669"/>
    <property type="project" value="UniProtKB-KW"/>
</dbReference>
<dbReference type="Proteomes" id="UP000243975">
    <property type="component" value="Unassembled WGS sequence"/>
</dbReference>
<dbReference type="OMA" id="HVDMTVK"/>
<evidence type="ECO:0000256" key="6">
    <source>
        <dbReference type="ARBA" id="ARBA00023004"/>
    </source>
</evidence>
<keyword evidence="10" id="KW-1185">Reference proteome</keyword>
<reference evidence="9 10" key="1">
    <citation type="journal article" date="2016" name="Sci. Rep.">
        <title>The genome sequence of the outbreeding globe artichoke constructed de novo incorporating a phase-aware low-pass sequencing strategy of F1 progeny.</title>
        <authorList>
            <person name="Scaglione D."/>
            <person name="Reyes-Chin-Wo S."/>
            <person name="Acquadro A."/>
            <person name="Froenicke L."/>
            <person name="Portis E."/>
            <person name="Beitel C."/>
            <person name="Tirone M."/>
            <person name="Mauro R."/>
            <person name="Lo Monaco A."/>
            <person name="Mauromicale G."/>
            <person name="Faccioli P."/>
            <person name="Cattivelli L."/>
            <person name="Rieseberg L."/>
            <person name="Michelmore R."/>
            <person name="Lanteri S."/>
        </authorList>
    </citation>
    <scope>NUCLEOTIDE SEQUENCE [LARGE SCALE GENOMIC DNA]</scope>
    <source>
        <strain evidence="9">2C</strain>
    </source>
</reference>
<feature type="binding site" description="axial binding residue" evidence="7">
    <location>
        <position position="116"/>
    </location>
    <ligand>
        <name>heme</name>
        <dbReference type="ChEBI" id="CHEBI:30413"/>
    </ligand>
    <ligandPart>
        <name>Fe</name>
        <dbReference type="ChEBI" id="CHEBI:18248"/>
    </ligandPart>
</feature>
<proteinExistence type="inferred from homology"/>
<keyword evidence="8" id="KW-0503">Monooxygenase</keyword>
<dbReference type="GO" id="GO:0016705">
    <property type="term" value="F:oxidoreductase activity, acting on paired donors, with incorporation or reduction of molecular oxygen"/>
    <property type="evidence" value="ECO:0007669"/>
    <property type="project" value="InterPro"/>
</dbReference>
<comment type="similarity">
    <text evidence="2 8">Belongs to the cytochrome P450 family.</text>
</comment>
<comment type="caution">
    <text evidence="9">The sequence shown here is derived from an EMBL/GenBank/DDBJ whole genome shotgun (WGS) entry which is preliminary data.</text>
</comment>
<dbReference type="PRINTS" id="PR00463">
    <property type="entry name" value="EP450I"/>
</dbReference>
<dbReference type="GO" id="GO:0020037">
    <property type="term" value="F:heme binding"/>
    <property type="evidence" value="ECO:0007669"/>
    <property type="project" value="InterPro"/>
</dbReference>
<evidence type="ECO:0000256" key="3">
    <source>
        <dbReference type="ARBA" id="ARBA00022617"/>
    </source>
</evidence>
<dbReference type="EMBL" id="LEKV01001924">
    <property type="protein sequence ID" value="KVI04744.1"/>
    <property type="molecule type" value="Genomic_DNA"/>
</dbReference>
<dbReference type="GO" id="GO:0005506">
    <property type="term" value="F:iron ion binding"/>
    <property type="evidence" value="ECO:0007669"/>
    <property type="project" value="InterPro"/>
</dbReference>
<evidence type="ECO:0000256" key="8">
    <source>
        <dbReference type="RuleBase" id="RU000461"/>
    </source>
</evidence>
<dbReference type="InterPro" id="IPR017972">
    <property type="entry name" value="Cyt_P450_CS"/>
</dbReference>
<sequence>MSKIAEEIKREINSEKITDSQLSKLPYLQASIKEAMRLHPPVPLLLPHMAAETCEVMNYTILKNSKIFVNLWAMGRDPKIWDDPLSFNPERFIGSKLDFKGQDFELLPFGSGRRMCPGMPSGIKSVQLILASLIREFDLILPNDADPKKLGMSEKFGIAMKMENPLKVIFKTKQGYE</sequence>